<dbReference type="Proteomes" id="UP000252893">
    <property type="component" value="Unassembled WGS sequence"/>
</dbReference>
<protein>
    <submittedName>
        <fullName evidence="3">Phage terminase large subunit-like protein</fullName>
    </submittedName>
</protein>
<comment type="caution">
    <text evidence="3">The sequence shown here is derived from an EMBL/GenBank/DDBJ whole genome shotgun (WGS) entry which is preliminary data.</text>
</comment>
<proteinExistence type="predicted"/>
<dbReference type="Gene3D" id="3.40.50.300">
    <property type="entry name" value="P-loop containing nucleotide triphosphate hydrolases"/>
    <property type="match status" value="1"/>
</dbReference>
<reference evidence="3 4" key="1">
    <citation type="submission" date="2018-06" db="EMBL/GenBank/DDBJ databases">
        <title>Genomic Encyclopedia of Type Strains, Phase IV (KMG-IV): sequencing the most valuable type-strain genomes for metagenomic binning, comparative biology and taxonomic classification.</title>
        <authorList>
            <person name="Goeker M."/>
        </authorList>
    </citation>
    <scope>NUCLEOTIDE SEQUENCE [LARGE SCALE GENOMIC DNA]</scope>
    <source>
        <strain evidence="3 4">DSM 25619</strain>
    </source>
</reference>
<dbReference type="AlphaFoldDB" id="A0A366E8L6"/>
<keyword evidence="1" id="KW-1188">Viral release from host cell</keyword>
<feature type="domain" description="Terminase large subunit gp17-like C-terminal" evidence="2">
    <location>
        <begin position="280"/>
        <end position="427"/>
    </location>
</feature>
<sequence length="443" mass="49019">MKPSASSAPELPNSDLLELLTNAGVDAQTIVATSQEWLFQGRLAQLPVFPRNDWRSWVIMGGRGSGKTRAGAEWISGMAQGLAPFSDKACGNIALVGETLADVREVMVEGPSGILSVSRLQRPRLESTRRRLVWESGAVASFYSSEDPDSLRGPQFSAAWCDELAKWKNPQQTWDMLQFGLRLGDNPRQVVTTTPKMQALLRDLLSDPTTIMTHMRTDENAAHLAPAFLLAMQQRYAGTSLGRQELDGVLIADREDALWSREQLGALYDPQVPELQRIIIAVDPPATSTKNSDACGIIVAGLDVHDQAWVLEDATVQGVKPHQWAAQVVQFYHRYQADLVVAEVNQGGDMVMAVIHAQDTSVAVKAVRAQRGKYLRAEPVAALYEQGRIRHAQRFPELEDEMCDFAVNGLSSGRSPDRMDALVWALHTLLLQDTHKPRIRQLR</sequence>
<dbReference type="Pfam" id="PF03237">
    <property type="entry name" value="Terminase_6N"/>
    <property type="match status" value="1"/>
</dbReference>
<dbReference type="Gene3D" id="3.30.420.240">
    <property type="match status" value="1"/>
</dbReference>
<dbReference type="InterPro" id="IPR027417">
    <property type="entry name" value="P-loop_NTPase"/>
</dbReference>
<evidence type="ECO:0000256" key="1">
    <source>
        <dbReference type="ARBA" id="ARBA00022612"/>
    </source>
</evidence>
<evidence type="ECO:0000259" key="2">
    <source>
        <dbReference type="Pfam" id="PF17289"/>
    </source>
</evidence>
<dbReference type="Pfam" id="PF17289">
    <property type="entry name" value="Terminase_6C"/>
    <property type="match status" value="1"/>
</dbReference>
<gene>
    <name evidence="3" type="ORF">DFR47_101313</name>
</gene>
<evidence type="ECO:0000313" key="4">
    <source>
        <dbReference type="Proteomes" id="UP000252893"/>
    </source>
</evidence>
<dbReference type="InterPro" id="IPR035421">
    <property type="entry name" value="Terminase_6C"/>
</dbReference>
<keyword evidence="4" id="KW-1185">Reference proteome</keyword>
<dbReference type="EMBL" id="QNRH01000001">
    <property type="protein sequence ID" value="RBO98713.1"/>
    <property type="molecule type" value="Genomic_DNA"/>
</dbReference>
<organism evidence="3 4">
    <name type="scientific">Pseudochrobactrum asaccharolyticum</name>
    <dbReference type="NCBI Taxonomy" id="354351"/>
    <lineage>
        <taxon>Bacteria</taxon>
        <taxon>Pseudomonadati</taxon>
        <taxon>Pseudomonadota</taxon>
        <taxon>Alphaproteobacteria</taxon>
        <taxon>Hyphomicrobiales</taxon>
        <taxon>Brucellaceae</taxon>
        <taxon>Pseudochrobactrum</taxon>
    </lineage>
</organism>
<name>A0A366E8L6_9HYPH</name>
<evidence type="ECO:0000313" key="3">
    <source>
        <dbReference type="EMBL" id="RBO98713.1"/>
    </source>
</evidence>
<accession>A0A366E8L6</accession>